<gene>
    <name evidence="2" type="ORF">GI584_17225</name>
</gene>
<evidence type="ECO:0000313" key="2">
    <source>
        <dbReference type="EMBL" id="QGH35684.1"/>
    </source>
</evidence>
<keyword evidence="3" id="KW-1185">Reference proteome</keyword>
<protein>
    <submittedName>
        <fullName evidence="2">Methyltransferase domain-containing protein</fullName>
    </submittedName>
</protein>
<dbReference type="AlphaFoldDB" id="A0A5Q2TL28"/>
<reference evidence="2 3" key="1">
    <citation type="submission" date="2019-11" db="EMBL/GenBank/DDBJ databases">
        <title>Gracilibacillus salitolerans sp. nov., a moderate halophile isolated from a saline soil in northwest China.</title>
        <authorList>
            <person name="Gan L."/>
        </authorList>
    </citation>
    <scope>NUCLEOTIDE SEQUENCE [LARGE SCALE GENOMIC DNA]</scope>
    <source>
        <strain evidence="2 3">SCU50</strain>
    </source>
</reference>
<dbReference type="PANTHER" id="PTHR43861">
    <property type="entry name" value="TRANS-ACONITATE 2-METHYLTRANSFERASE-RELATED"/>
    <property type="match status" value="1"/>
</dbReference>
<dbReference type="CDD" id="cd02440">
    <property type="entry name" value="AdoMet_MTases"/>
    <property type="match status" value="1"/>
</dbReference>
<dbReference type="KEGG" id="grc:GI584_17225"/>
<dbReference type="InterPro" id="IPR025714">
    <property type="entry name" value="Methyltranfer_dom"/>
</dbReference>
<feature type="domain" description="Methyltransferase" evidence="1">
    <location>
        <begin position="37"/>
        <end position="157"/>
    </location>
</feature>
<sequence>MTESNSKAKKRAVLNGSQVIDSRSLARSHKRLAKLLEPGMTVLDVGCGTGAITTGISEAVGTSGKVVGIDNNPTLIKKARDRYPNISFEMADIYSLPFENQFDIVTTSRVLQWLDKPQQALNNLVKSVKPGGKVVVLDYNHEKLIWHPEVPDSMKYFYDAFLKWRRDAGMNNAIADHLMDMFEKNGLNQIHVTPQHEEVIHGQENFETAVSIWAIVAETKGEQMLQDKLIEKDMLDKAIKDYKEWIRKEAQSQTMYLLAVEGTKK</sequence>
<evidence type="ECO:0000259" key="1">
    <source>
        <dbReference type="Pfam" id="PF13847"/>
    </source>
</evidence>
<accession>A0A5Q2TL28</accession>
<dbReference type="EMBL" id="CP045915">
    <property type="protein sequence ID" value="QGH35684.1"/>
    <property type="molecule type" value="Genomic_DNA"/>
</dbReference>
<keyword evidence="2" id="KW-0808">Transferase</keyword>
<dbReference type="Gene3D" id="3.40.50.150">
    <property type="entry name" value="Vaccinia Virus protein VP39"/>
    <property type="match status" value="1"/>
</dbReference>
<evidence type="ECO:0000313" key="3">
    <source>
        <dbReference type="Proteomes" id="UP000339690"/>
    </source>
</evidence>
<keyword evidence="2" id="KW-0489">Methyltransferase</keyword>
<dbReference type="PANTHER" id="PTHR43861:SF1">
    <property type="entry name" value="TRANS-ACONITATE 2-METHYLTRANSFERASE"/>
    <property type="match status" value="1"/>
</dbReference>
<dbReference type="RefSeq" id="WP_153791986.1">
    <property type="nucleotide sequence ID" value="NZ_CP045915.1"/>
</dbReference>
<dbReference type="Pfam" id="PF13847">
    <property type="entry name" value="Methyltransf_31"/>
    <property type="match status" value="1"/>
</dbReference>
<dbReference type="InterPro" id="IPR029063">
    <property type="entry name" value="SAM-dependent_MTases_sf"/>
</dbReference>
<dbReference type="GO" id="GO:0008168">
    <property type="term" value="F:methyltransferase activity"/>
    <property type="evidence" value="ECO:0007669"/>
    <property type="project" value="UniProtKB-KW"/>
</dbReference>
<dbReference type="SUPFAM" id="SSF53335">
    <property type="entry name" value="S-adenosyl-L-methionine-dependent methyltransferases"/>
    <property type="match status" value="1"/>
</dbReference>
<organism evidence="2 3">
    <name type="scientific">Gracilibacillus salitolerans</name>
    <dbReference type="NCBI Taxonomy" id="2663022"/>
    <lineage>
        <taxon>Bacteria</taxon>
        <taxon>Bacillati</taxon>
        <taxon>Bacillota</taxon>
        <taxon>Bacilli</taxon>
        <taxon>Bacillales</taxon>
        <taxon>Bacillaceae</taxon>
        <taxon>Gracilibacillus</taxon>
    </lineage>
</organism>
<proteinExistence type="predicted"/>
<name>A0A5Q2TL28_9BACI</name>
<dbReference type="Proteomes" id="UP000339690">
    <property type="component" value="Chromosome"/>
</dbReference>
<dbReference type="GO" id="GO:0032259">
    <property type="term" value="P:methylation"/>
    <property type="evidence" value="ECO:0007669"/>
    <property type="project" value="UniProtKB-KW"/>
</dbReference>